<evidence type="ECO:0000313" key="3">
    <source>
        <dbReference type="Proteomes" id="UP000196573"/>
    </source>
</evidence>
<dbReference type="InterPro" id="IPR051044">
    <property type="entry name" value="MAG_DAG_Lipase"/>
</dbReference>
<gene>
    <name evidence="2" type="ORF">EHSB41UT_04549</name>
</gene>
<organism evidence="2 3">
    <name type="scientific">Parendozoicomonas haliclonae</name>
    <dbReference type="NCBI Taxonomy" id="1960125"/>
    <lineage>
        <taxon>Bacteria</taxon>
        <taxon>Pseudomonadati</taxon>
        <taxon>Pseudomonadota</taxon>
        <taxon>Gammaproteobacteria</taxon>
        <taxon>Oceanospirillales</taxon>
        <taxon>Endozoicomonadaceae</taxon>
        <taxon>Parendozoicomonas</taxon>
    </lineage>
</organism>
<name>A0A1X7ARG3_9GAMM</name>
<proteinExistence type="predicted"/>
<protein>
    <submittedName>
        <fullName evidence="2">Thermostable monoacylglycerol lipase</fullName>
        <ecNumber evidence="2">3.1.1.23</ecNumber>
    </submittedName>
</protein>
<dbReference type="PANTHER" id="PTHR11614">
    <property type="entry name" value="PHOSPHOLIPASE-RELATED"/>
    <property type="match status" value="1"/>
</dbReference>
<dbReference type="InterPro" id="IPR022742">
    <property type="entry name" value="Hydrolase_4"/>
</dbReference>
<dbReference type="EMBL" id="FWPT01000015">
    <property type="protein sequence ID" value="SMA50732.1"/>
    <property type="molecule type" value="Genomic_DNA"/>
</dbReference>
<dbReference type="Proteomes" id="UP000196573">
    <property type="component" value="Unassembled WGS sequence"/>
</dbReference>
<dbReference type="Gene3D" id="3.40.50.1820">
    <property type="entry name" value="alpha/beta hydrolase"/>
    <property type="match status" value="1"/>
</dbReference>
<dbReference type="AlphaFoldDB" id="A0A1X7ARG3"/>
<dbReference type="EC" id="3.1.1.23" evidence="2"/>
<evidence type="ECO:0000313" key="2">
    <source>
        <dbReference type="EMBL" id="SMA50732.1"/>
    </source>
</evidence>
<dbReference type="GO" id="GO:0047372">
    <property type="term" value="F:monoacylglycerol lipase activity"/>
    <property type="evidence" value="ECO:0007669"/>
    <property type="project" value="UniProtKB-EC"/>
</dbReference>
<reference evidence="2 3" key="1">
    <citation type="submission" date="2017-03" db="EMBL/GenBank/DDBJ databases">
        <authorList>
            <person name="Afonso C.L."/>
            <person name="Miller P.J."/>
            <person name="Scott M.A."/>
            <person name="Spackman E."/>
            <person name="Goraichik I."/>
            <person name="Dimitrov K.M."/>
            <person name="Suarez D.L."/>
            <person name="Swayne D.E."/>
        </authorList>
    </citation>
    <scope>NUCLEOTIDE SEQUENCE [LARGE SCALE GENOMIC DNA]</scope>
    <source>
        <strain evidence="2">SB41UT1</strain>
    </source>
</reference>
<sequence>MLRNIIAIFATGLVVVGCSQVPDAAHYQPSSSTPAYTQSSFEAYVQETRQWLMANRAFISSDKAREVNANAPFELKPEKGTQPSKGILLVHGLGDSPYSFVDLAPALAAQGFTVRTLLLTGHGARPGDLLNVDVQDWRQAVAHHTALLKQDVDEVWLGGFSTGANLVTSEALADNSIAGLVVFSPAYQPRSQLVALAPYVAKVADWADADPSDNIVRFDSLTFQTAGAYYRTTQSVSDALRFKAFNRPVMMVLSADDSVVDAEQMLALFEQRFTHPRSQLIWYGDAPESSDSRLKVLPTRLPEQRVSNFSHMAALFAPENPYYGVQGEYRICNNGQDDSEEGEKAVCPPDEQLWFSAYGYLESNKVHARLTWNPYFSELVEDIQRVTETSDR</sequence>
<dbReference type="SUPFAM" id="SSF53474">
    <property type="entry name" value="alpha/beta-Hydrolases"/>
    <property type="match status" value="1"/>
</dbReference>
<dbReference type="ESTHER" id="9gamm-a0a1x7arg3">
    <property type="family name" value="Bacterial_lip_FamI.8"/>
</dbReference>
<dbReference type="Pfam" id="PF12146">
    <property type="entry name" value="Hydrolase_4"/>
    <property type="match status" value="1"/>
</dbReference>
<dbReference type="PROSITE" id="PS51257">
    <property type="entry name" value="PROKAR_LIPOPROTEIN"/>
    <property type="match status" value="1"/>
</dbReference>
<dbReference type="InterPro" id="IPR029058">
    <property type="entry name" value="AB_hydrolase_fold"/>
</dbReference>
<feature type="domain" description="Serine aminopeptidase S33" evidence="1">
    <location>
        <begin position="82"/>
        <end position="203"/>
    </location>
</feature>
<dbReference type="RefSeq" id="WP_087113166.1">
    <property type="nucleotide sequence ID" value="NZ_CBCSCN010000015.1"/>
</dbReference>
<evidence type="ECO:0000259" key="1">
    <source>
        <dbReference type="Pfam" id="PF12146"/>
    </source>
</evidence>
<accession>A0A1X7ARG3</accession>
<dbReference type="OrthoDB" id="8476759at2"/>
<keyword evidence="2" id="KW-0378">Hydrolase</keyword>
<keyword evidence="3" id="KW-1185">Reference proteome</keyword>